<dbReference type="SUPFAM" id="SSF141571">
    <property type="entry name" value="Pentapeptide repeat-like"/>
    <property type="match status" value="1"/>
</dbReference>
<evidence type="ECO:0000313" key="5">
    <source>
        <dbReference type="EMBL" id="CAF2131666.1"/>
    </source>
</evidence>
<sequence length="658" mass="71040">MPNQVEPIETFNARTIKGEENVSKRSYFKLTFHQLLSVLITAAVPVLIGIYTGIATYQQIKAADERRDFDFKQATELQRQHLYNNFINDIYQLHKDDELNDTRSPWAFANARFRVLHRQIDALRKAYILKFLKEKELIGRDQCGNGCEPRLLDDIIRLNELNFDGVQLSSETGTLNKLKFQCVKFDHVSLIGATFANVDLSGTAFDHSQLNGVQFNNSLLACATFNGTHLNGTDFADSNLESAVFTNVNLSTTKLTPHQLRQATFINATMPNGTMSSNSMETSPITSVKSTVQISSTMETGLAGGDSSITAESNTIATGTMLLSMEMTSAKSEWISISTTIAATTATTTVSTTTSTISTTSKETITTTTVTTTTSTTTSTISTTPKATTTTTTTTATTTTTVTTVKATTTTTVTTVKATTTTTVTTVKATTTRIATETIINATADASATATVEKATQVSTTAEVASTTRTTTTRTTGKTVAHTVTSTIGASDTKTTVTTNTTLPGATTTTTLTTCCVNNETKPCCKLGVTIGKGRGLKSVEPIGGKNDPFVEIHLPKSRQQASTNVVKDNNDPTWDQNFTFDVHPQDDSIVFNVKDKDVSSDDMIGSGTVKLKNVFDDGKFDDWVTVHAGSSSTGEIHVVMNIQVSPFFYYKSCKISQ</sequence>
<feature type="transmembrane region" description="Helical" evidence="3">
    <location>
        <begin position="35"/>
        <end position="57"/>
    </location>
</feature>
<dbReference type="GO" id="GO:0016020">
    <property type="term" value="C:membrane"/>
    <property type="evidence" value="ECO:0007669"/>
    <property type="project" value="TreeGrafter"/>
</dbReference>
<dbReference type="PROSITE" id="PS50004">
    <property type="entry name" value="C2"/>
    <property type="match status" value="1"/>
</dbReference>
<dbReference type="Gene3D" id="2.60.40.150">
    <property type="entry name" value="C2 domain"/>
    <property type="match status" value="1"/>
</dbReference>
<dbReference type="InterPro" id="IPR035892">
    <property type="entry name" value="C2_domain_sf"/>
</dbReference>
<evidence type="ECO:0000259" key="4">
    <source>
        <dbReference type="PROSITE" id="PS50004"/>
    </source>
</evidence>
<dbReference type="Pfam" id="PF13599">
    <property type="entry name" value="Pentapeptide_4"/>
    <property type="match status" value="1"/>
</dbReference>
<reference evidence="5" key="1">
    <citation type="submission" date="2021-02" db="EMBL/GenBank/DDBJ databases">
        <authorList>
            <person name="Nowell W R."/>
        </authorList>
    </citation>
    <scope>NUCLEOTIDE SEQUENCE</scope>
</reference>
<evidence type="ECO:0000256" key="2">
    <source>
        <dbReference type="ARBA" id="ARBA00022837"/>
    </source>
</evidence>
<keyword evidence="3" id="KW-0812">Transmembrane</keyword>
<dbReference type="InterPro" id="IPR000008">
    <property type="entry name" value="C2_dom"/>
</dbReference>
<gene>
    <name evidence="5" type="ORF">MBJ925_LOCUS27720</name>
</gene>
<keyword evidence="2" id="KW-0106">Calcium</keyword>
<evidence type="ECO:0000313" key="6">
    <source>
        <dbReference type="Proteomes" id="UP000663824"/>
    </source>
</evidence>
<keyword evidence="1" id="KW-0479">Metal-binding</keyword>
<dbReference type="EMBL" id="CAJNRE010014843">
    <property type="protein sequence ID" value="CAF2131666.1"/>
    <property type="molecule type" value="Genomic_DNA"/>
</dbReference>
<dbReference type="PANTHER" id="PTHR45911:SF4">
    <property type="entry name" value="MULTIPLE C2 AND TRANSMEMBRANE DOMAIN-CONTAINING PROTEIN"/>
    <property type="match status" value="1"/>
</dbReference>
<dbReference type="GO" id="GO:0005509">
    <property type="term" value="F:calcium ion binding"/>
    <property type="evidence" value="ECO:0007669"/>
    <property type="project" value="TreeGrafter"/>
</dbReference>
<feature type="domain" description="C2" evidence="4">
    <location>
        <begin position="508"/>
        <end position="625"/>
    </location>
</feature>
<protein>
    <recommendedName>
        <fullName evidence="4">C2 domain-containing protein</fullName>
    </recommendedName>
</protein>
<dbReference type="Gene3D" id="2.160.20.80">
    <property type="entry name" value="E3 ubiquitin-protein ligase SopA"/>
    <property type="match status" value="1"/>
</dbReference>
<dbReference type="AlphaFoldDB" id="A0A816WNA2"/>
<keyword evidence="3" id="KW-0472">Membrane</keyword>
<organism evidence="5 6">
    <name type="scientific">Rotaria magnacalcarata</name>
    <dbReference type="NCBI Taxonomy" id="392030"/>
    <lineage>
        <taxon>Eukaryota</taxon>
        <taxon>Metazoa</taxon>
        <taxon>Spiralia</taxon>
        <taxon>Gnathifera</taxon>
        <taxon>Rotifera</taxon>
        <taxon>Eurotatoria</taxon>
        <taxon>Bdelloidea</taxon>
        <taxon>Philodinida</taxon>
        <taxon>Philodinidae</taxon>
        <taxon>Rotaria</taxon>
    </lineage>
</organism>
<dbReference type="CDD" id="cd00030">
    <property type="entry name" value="C2"/>
    <property type="match status" value="1"/>
</dbReference>
<proteinExistence type="predicted"/>
<name>A0A816WNA2_9BILA</name>
<dbReference type="InterPro" id="IPR001646">
    <property type="entry name" value="5peptide_repeat"/>
</dbReference>
<evidence type="ECO:0000256" key="1">
    <source>
        <dbReference type="ARBA" id="ARBA00022723"/>
    </source>
</evidence>
<dbReference type="Proteomes" id="UP000663824">
    <property type="component" value="Unassembled WGS sequence"/>
</dbReference>
<comment type="caution">
    <text evidence="5">The sequence shown here is derived from an EMBL/GenBank/DDBJ whole genome shotgun (WGS) entry which is preliminary data.</text>
</comment>
<dbReference type="SMART" id="SM00239">
    <property type="entry name" value="C2"/>
    <property type="match status" value="1"/>
</dbReference>
<evidence type="ECO:0000256" key="3">
    <source>
        <dbReference type="SAM" id="Phobius"/>
    </source>
</evidence>
<dbReference type="Pfam" id="PF00168">
    <property type="entry name" value="C2"/>
    <property type="match status" value="1"/>
</dbReference>
<accession>A0A816WNA2</accession>
<keyword evidence="3" id="KW-1133">Transmembrane helix</keyword>
<dbReference type="PANTHER" id="PTHR45911">
    <property type="entry name" value="C2 DOMAIN-CONTAINING PROTEIN"/>
    <property type="match status" value="1"/>
</dbReference>
<dbReference type="SUPFAM" id="SSF49562">
    <property type="entry name" value="C2 domain (Calcium/lipid-binding domain, CaLB)"/>
    <property type="match status" value="1"/>
</dbReference>